<evidence type="ECO:0000256" key="3">
    <source>
        <dbReference type="ARBA" id="ARBA00022737"/>
    </source>
</evidence>
<feature type="compositionally biased region" description="Polar residues" evidence="6">
    <location>
        <begin position="299"/>
        <end position="309"/>
    </location>
</feature>
<evidence type="ECO:0000256" key="4">
    <source>
        <dbReference type="ARBA" id="ARBA00023043"/>
    </source>
</evidence>
<evidence type="ECO:0000313" key="8">
    <source>
        <dbReference type="Proteomes" id="UP001465976"/>
    </source>
</evidence>
<comment type="subcellular location">
    <subcellularLocation>
        <location evidence="1">Nucleus</location>
    </subcellularLocation>
</comment>
<accession>A0ABR3G0Q9</accession>
<evidence type="ECO:0000313" key="7">
    <source>
        <dbReference type="EMBL" id="KAL0581219.1"/>
    </source>
</evidence>
<proteinExistence type="predicted"/>
<keyword evidence="3" id="KW-0677">Repeat</keyword>
<evidence type="ECO:0000256" key="2">
    <source>
        <dbReference type="ARBA" id="ARBA00022553"/>
    </source>
</evidence>
<comment type="caution">
    <text evidence="7">The sequence shown here is derived from an EMBL/GenBank/DDBJ whole genome shotgun (WGS) entry which is preliminary data.</text>
</comment>
<keyword evidence="2" id="KW-0597">Phosphoprotein</keyword>
<dbReference type="Proteomes" id="UP001465976">
    <property type="component" value="Unassembled WGS sequence"/>
</dbReference>
<evidence type="ECO:0000256" key="6">
    <source>
        <dbReference type="SAM" id="MobiDB-lite"/>
    </source>
</evidence>
<feature type="compositionally biased region" description="Basic and acidic residues" evidence="6">
    <location>
        <begin position="214"/>
        <end position="269"/>
    </location>
</feature>
<keyword evidence="5" id="KW-0539">Nucleus</keyword>
<evidence type="ECO:0000256" key="5">
    <source>
        <dbReference type="ARBA" id="ARBA00023242"/>
    </source>
</evidence>
<dbReference type="InterPro" id="IPR038753">
    <property type="entry name" value="NFKBIL1"/>
</dbReference>
<organism evidence="7 8">
    <name type="scientific">Marasmius crinis-equi</name>
    <dbReference type="NCBI Taxonomy" id="585013"/>
    <lineage>
        <taxon>Eukaryota</taxon>
        <taxon>Fungi</taxon>
        <taxon>Dikarya</taxon>
        <taxon>Basidiomycota</taxon>
        <taxon>Agaricomycotina</taxon>
        <taxon>Agaricomycetes</taxon>
        <taxon>Agaricomycetidae</taxon>
        <taxon>Agaricales</taxon>
        <taxon>Marasmiineae</taxon>
        <taxon>Marasmiaceae</taxon>
        <taxon>Marasmius</taxon>
    </lineage>
</organism>
<name>A0ABR3G0Q9_9AGAR</name>
<keyword evidence="4" id="KW-0040">ANK repeat</keyword>
<evidence type="ECO:0000256" key="1">
    <source>
        <dbReference type="ARBA" id="ARBA00004123"/>
    </source>
</evidence>
<feature type="region of interest" description="Disordered" evidence="6">
    <location>
        <begin position="133"/>
        <end position="312"/>
    </location>
</feature>
<protein>
    <submittedName>
        <fullName evidence="7">Uncharacterized protein</fullName>
    </submittedName>
</protein>
<reference evidence="7 8" key="1">
    <citation type="submission" date="2024-02" db="EMBL/GenBank/DDBJ databases">
        <title>A draft genome for the cacao thread blight pathogen Marasmius crinis-equi.</title>
        <authorList>
            <person name="Cohen S.P."/>
            <person name="Baruah I.K."/>
            <person name="Amoako-Attah I."/>
            <person name="Bukari Y."/>
            <person name="Meinhardt L.W."/>
            <person name="Bailey B.A."/>
        </authorList>
    </citation>
    <scope>NUCLEOTIDE SEQUENCE [LARGE SCALE GENOMIC DNA]</scope>
    <source>
        <strain evidence="7 8">GH-76</strain>
    </source>
</reference>
<dbReference type="PANTHER" id="PTHR15263">
    <property type="entry name" value="I-KAPPA-B-LIKE PROTEIN IKBL"/>
    <property type="match status" value="1"/>
</dbReference>
<feature type="compositionally biased region" description="Low complexity" evidence="6">
    <location>
        <begin position="277"/>
        <end position="298"/>
    </location>
</feature>
<keyword evidence="8" id="KW-1185">Reference proteome</keyword>
<feature type="compositionally biased region" description="Low complexity" evidence="6">
    <location>
        <begin position="158"/>
        <end position="202"/>
    </location>
</feature>
<dbReference type="PANTHER" id="PTHR15263:SF1">
    <property type="entry name" value="NF-KAPPA-B INHIBITOR-LIKE PROTEIN 1"/>
    <property type="match status" value="1"/>
</dbReference>
<gene>
    <name evidence="7" type="ORF">V5O48_000807</name>
</gene>
<sequence length="420" mass="48742">MSGCSGVKVAADGSWERCGRETGWFCYAHIEQCRWLQTANRVVKDIPGHARMRLCIGMIKGNGRLCNNRVGGGPFNYCYLHGAQAPPSWILPKSDTKRQLQIHDPTHEKLKNILLYIVEECYVWKHGHRYGYEQSSHKSTPHSEGARASSGSHTNAQSGWSSESFSSGSHSHSSSRHTSNPSGSYSSESYSQSQFYSSNNRSFPFGSGYGYQRQSREEKYREQREQERKAEEKRRAQEKAERERRAHEERQRSEEEARRRRAFEDERRYGQGSRYFKTGTGANTSRTTRTTPRKQTSQAATDRYNTSLHSFDDKDNASFATNTVVFATFPWPVLFDPHYVEPNDVVEETVKQFFLTLPKTLDRNARKVLMRKSMIVWHPDRFRARRILSWIKDTSLRKLVEEKAEMISKIVNDVWHREFK</sequence>
<dbReference type="EMBL" id="JBAHYK010000014">
    <property type="protein sequence ID" value="KAL0581219.1"/>
    <property type="molecule type" value="Genomic_DNA"/>
</dbReference>